<dbReference type="InterPro" id="IPR050417">
    <property type="entry name" value="Sugar_Epim/Isomerase"/>
</dbReference>
<accession>A0ABT0LWZ4</accession>
<protein>
    <submittedName>
        <fullName evidence="4">TIM barrel protein</fullName>
    </submittedName>
</protein>
<keyword evidence="1 2" id="KW-0413">Isomerase</keyword>
<comment type="similarity">
    <text evidence="2">Belongs to the hyi family.</text>
</comment>
<dbReference type="EMBL" id="JALZWP010000001">
    <property type="protein sequence ID" value="MCL1627132.1"/>
    <property type="molecule type" value="Genomic_DNA"/>
</dbReference>
<comment type="caution">
    <text evidence="4">The sequence shown here is derived from an EMBL/GenBank/DDBJ whole genome shotgun (WGS) entry which is preliminary data.</text>
</comment>
<dbReference type="Pfam" id="PF01261">
    <property type="entry name" value="AP_endonuc_2"/>
    <property type="match status" value="1"/>
</dbReference>
<dbReference type="InterPro" id="IPR013022">
    <property type="entry name" value="Xyl_isomerase-like_TIM-brl"/>
</dbReference>
<dbReference type="InterPro" id="IPR036237">
    <property type="entry name" value="Xyl_isomerase-like_sf"/>
</dbReference>
<dbReference type="Proteomes" id="UP001202550">
    <property type="component" value="Unassembled WGS sequence"/>
</dbReference>
<dbReference type="Gene3D" id="3.20.20.150">
    <property type="entry name" value="Divalent-metal-dependent TIM barrel enzymes"/>
    <property type="match status" value="1"/>
</dbReference>
<keyword evidence="5" id="KW-1185">Reference proteome</keyword>
<feature type="domain" description="Xylose isomerase-like TIM barrel" evidence="3">
    <location>
        <begin position="42"/>
        <end position="258"/>
    </location>
</feature>
<sequence length="263" mass="28364">MTNARNSANFMAIQDWGKTGGRMLISANLGFLFTDLALPDRVRAARNAGFDAVEFHDLPKGTDLEVLRAALGDMPLLGLNTFMGPSMGRAARSRAEFADDFTSAAHAAQALGAHAIHVVAGMDGDQATYLHNLEHALARTPCRIVIEPISAAGYFLSGFAQADAILDHVGDPNLRIMADWFHLRAAHSESHALDILTRLWPRIGHVQLARAGDRGAPCPMTDPEIARLLPHLHALHCAAIGLEYRPDIAPTRSFADTIAALRA</sequence>
<evidence type="ECO:0000313" key="5">
    <source>
        <dbReference type="Proteomes" id="UP001202550"/>
    </source>
</evidence>
<dbReference type="PANTHER" id="PTHR43489:SF6">
    <property type="entry name" value="HYDROXYPYRUVATE ISOMERASE-RELATED"/>
    <property type="match status" value="1"/>
</dbReference>
<evidence type="ECO:0000256" key="2">
    <source>
        <dbReference type="PIRNR" id="PIRNR006241"/>
    </source>
</evidence>
<proteinExistence type="inferred from homology"/>
<dbReference type="InterPro" id="IPR026040">
    <property type="entry name" value="HyI-like"/>
</dbReference>
<evidence type="ECO:0000313" key="4">
    <source>
        <dbReference type="EMBL" id="MCL1627132.1"/>
    </source>
</evidence>
<gene>
    <name evidence="4" type="ORF">M3N55_00160</name>
</gene>
<organism evidence="4 5">
    <name type="scientific">Roseinatronobacter domitianus</name>
    <dbReference type="NCBI Taxonomy" id="2940293"/>
    <lineage>
        <taxon>Bacteria</taxon>
        <taxon>Pseudomonadati</taxon>
        <taxon>Pseudomonadota</taxon>
        <taxon>Alphaproteobacteria</taxon>
        <taxon>Rhodobacterales</taxon>
        <taxon>Paracoccaceae</taxon>
        <taxon>Roseinatronobacter</taxon>
    </lineage>
</organism>
<name>A0ABT0LWZ4_9RHOB</name>
<dbReference type="PIRSF" id="PIRSF006241">
    <property type="entry name" value="HyI"/>
    <property type="match status" value="1"/>
</dbReference>
<reference evidence="4 5" key="1">
    <citation type="submission" date="2022-05" db="EMBL/GenBank/DDBJ databases">
        <title>Seasonal and diel survey of microbial diversity of the Tyrrhenian coast.</title>
        <authorList>
            <person name="Gattoni G."/>
            <person name="Corral P."/>
        </authorList>
    </citation>
    <scope>NUCLEOTIDE SEQUENCE [LARGE SCALE GENOMIC DNA]</scope>
    <source>
        <strain evidence="4 5">V10</strain>
    </source>
</reference>
<evidence type="ECO:0000259" key="3">
    <source>
        <dbReference type="Pfam" id="PF01261"/>
    </source>
</evidence>
<dbReference type="SUPFAM" id="SSF51658">
    <property type="entry name" value="Xylose isomerase-like"/>
    <property type="match status" value="1"/>
</dbReference>
<evidence type="ECO:0000256" key="1">
    <source>
        <dbReference type="ARBA" id="ARBA00023235"/>
    </source>
</evidence>
<dbReference type="PANTHER" id="PTHR43489">
    <property type="entry name" value="ISOMERASE"/>
    <property type="match status" value="1"/>
</dbReference>
<dbReference type="RefSeq" id="WP_249055229.1">
    <property type="nucleotide sequence ID" value="NZ_JALZWP010000001.1"/>
</dbReference>